<dbReference type="InterPro" id="IPR056369">
    <property type="entry name" value="CTU1-like_ATP-bd"/>
</dbReference>
<keyword evidence="8" id="KW-0067">ATP-binding</keyword>
<reference evidence="11 12" key="2">
    <citation type="submission" date="2018-10" db="EMBL/GenBank/DDBJ databases">
        <authorList>
            <consortium name="Pathogen Informatics"/>
        </authorList>
    </citation>
    <scope>NUCLEOTIDE SEQUENCE [LARGE SCALE GENOMIC DNA]</scope>
</reference>
<evidence type="ECO:0000259" key="10">
    <source>
        <dbReference type="Pfam" id="PF16503"/>
    </source>
</evidence>
<dbReference type="PROSITE" id="PS01263">
    <property type="entry name" value="UPF0021"/>
    <property type="match status" value="1"/>
</dbReference>
<keyword evidence="8" id="KW-0547">Nucleotide-binding</keyword>
<reference evidence="13" key="1">
    <citation type="submission" date="2017-02" db="UniProtKB">
        <authorList>
            <consortium name="WormBaseParasite"/>
        </authorList>
    </citation>
    <scope>IDENTIFICATION</scope>
</reference>
<evidence type="ECO:0000256" key="1">
    <source>
        <dbReference type="ARBA" id="ARBA00022490"/>
    </source>
</evidence>
<dbReference type="OrthoDB" id="198857at2759"/>
<feature type="domain" description="tRNA(Ile)-lysidine/2-thiocytidine synthase N-terminal" evidence="9">
    <location>
        <begin position="51"/>
        <end position="239"/>
    </location>
</feature>
<evidence type="ECO:0000313" key="11">
    <source>
        <dbReference type="EMBL" id="VDD89402.1"/>
    </source>
</evidence>
<evidence type="ECO:0000313" key="12">
    <source>
        <dbReference type="Proteomes" id="UP000274131"/>
    </source>
</evidence>
<dbReference type="InterPro" id="IPR035107">
    <property type="entry name" value="tRNA_thiolation_TtcA_Ctu1"/>
</dbReference>
<keyword evidence="1 7" id="KW-0963">Cytoplasm</keyword>
<feature type="binding site" evidence="8">
    <location>
        <position position="164"/>
    </location>
    <ligand>
        <name>ATP</name>
        <dbReference type="ChEBI" id="CHEBI:30616"/>
    </ligand>
</feature>
<evidence type="ECO:0000259" key="9">
    <source>
        <dbReference type="Pfam" id="PF01171"/>
    </source>
</evidence>
<dbReference type="InterPro" id="IPR020554">
    <property type="entry name" value="UPF0021_CS"/>
</dbReference>
<comment type="pathway">
    <text evidence="7">tRNA modification; 5-methoxycarbonylmethyl-2-thiouridine-tRNA biosynthesis.</text>
</comment>
<dbReference type="Proteomes" id="UP000274131">
    <property type="component" value="Unassembled WGS sequence"/>
</dbReference>
<comment type="subcellular location">
    <subcellularLocation>
        <location evidence="7">Cytoplasm</location>
    </subcellularLocation>
</comment>
<feature type="binding site" evidence="8">
    <location>
        <position position="60"/>
    </location>
    <ligand>
        <name>ATP</name>
        <dbReference type="ChEBI" id="CHEBI:30616"/>
    </ligand>
</feature>
<keyword evidence="3 7" id="KW-0808">Transferase</keyword>
<dbReference type="PIRSF" id="PIRSF004976">
    <property type="entry name" value="ATPase_YdaO"/>
    <property type="match status" value="1"/>
</dbReference>
<keyword evidence="4 7" id="KW-0819">tRNA processing</keyword>
<dbReference type="GO" id="GO:0000049">
    <property type="term" value="F:tRNA binding"/>
    <property type="evidence" value="ECO:0007669"/>
    <property type="project" value="UniProtKB-UniRule"/>
</dbReference>
<dbReference type="GO" id="GO:0016779">
    <property type="term" value="F:nucleotidyltransferase activity"/>
    <property type="evidence" value="ECO:0007669"/>
    <property type="project" value="UniProtKB-UniRule"/>
</dbReference>
<dbReference type="PANTHER" id="PTHR11807:SF12">
    <property type="entry name" value="CYTOPLASMIC TRNA 2-THIOLATION PROTEIN 1"/>
    <property type="match status" value="1"/>
</dbReference>
<dbReference type="WBParaSite" id="EVEC_0000444501-mRNA-1">
    <property type="protein sequence ID" value="EVEC_0000444501-mRNA-1"/>
    <property type="gene ID" value="EVEC_0000444501"/>
</dbReference>
<dbReference type="InterPro" id="IPR000541">
    <property type="entry name" value="Ncs6/Tuc1/Ctu1"/>
</dbReference>
<dbReference type="Gene3D" id="3.40.50.620">
    <property type="entry name" value="HUPs"/>
    <property type="match status" value="1"/>
</dbReference>
<dbReference type="GO" id="GO:0002144">
    <property type="term" value="C:cytosolic tRNA wobble base thiouridylase complex"/>
    <property type="evidence" value="ECO:0007669"/>
    <property type="project" value="TreeGrafter"/>
</dbReference>
<evidence type="ECO:0000256" key="5">
    <source>
        <dbReference type="ARBA" id="ARBA00022884"/>
    </source>
</evidence>
<dbReference type="PANTHER" id="PTHR11807">
    <property type="entry name" value="ATPASES OF THE PP SUPERFAMILY-RELATED"/>
    <property type="match status" value="1"/>
</dbReference>
<comment type="similarity">
    <text evidence="7">Belongs to the TtcA family. CTU1/NCS6/ATPBD3 subfamily.</text>
</comment>
<dbReference type="EMBL" id="UXUI01007778">
    <property type="protein sequence ID" value="VDD89402.1"/>
    <property type="molecule type" value="Genomic_DNA"/>
</dbReference>
<evidence type="ECO:0000256" key="6">
    <source>
        <dbReference type="ARBA" id="ARBA00060195"/>
    </source>
</evidence>
<evidence type="ECO:0000256" key="7">
    <source>
        <dbReference type="HAMAP-Rule" id="MF_03053"/>
    </source>
</evidence>
<dbReference type="InterPro" id="IPR011063">
    <property type="entry name" value="TilS/TtcA_N"/>
</dbReference>
<evidence type="ECO:0000256" key="2">
    <source>
        <dbReference type="ARBA" id="ARBA00022555"/>
    </source>
</evidence>
<dbReference type="STRING" id="51028.A0A0N4V335"/>
<dbReference type="HAMAP" id="MF_03053">
    <property type="entry name" value="CTU1"/>
    <property type="match status" value="1"/>
</dbReference>
<dbReference type="GO" id="GO:0005739">
    <property type="term" value="C:mitochondrion"/>
    <property type="evidence" value="ECO:0007669"/>
    <property type="project" value="TreeGrafter"/>
</dbReference>
<comment type="function">
    <text evidence="6 7">Plays a central role in 2-thiolation of mcm(5)S(2)U at tRNA wobble positions of tRNA(Lys), tRNA(Glu) and tRNA(Gln). Directly binds tRNAs and probably acts by catalyzing adenylation of tRNAs, an intermediate required for 2-thiolation. It is unclear whether it acts as a sulfurtransferase that transfers sulfur from thiocarboxylated URM1 onto the uridine of tRNAs at wobble position.</text>
</comment>
<dbReference type="Pfam" id="PF16503">
    <property type="entry name" value="zn-ribbon_14"/>
    <property type="match status" value="1"/>
</dbReference>
<dbReference type="NCBIfam" id="TIGR00269">
    <property type="entry name" value="TIGR00269 family protein"/>
    <property type="match status" value="1"/>
</dbReference>
<dbReference type="SUPFAM" id="SSF52402">
    <property type="entry name" value="Adenine nucleotide alpha hydrolases-like"/>
    <property type="match status" value="1"/>
</dbReference>
<dbReference type="GO" id="GO:0032447">
    <property type="term" value="P:protein urmylation"/>
    <property type="evidence" value="ECO:0007669"/>
    <property type="project" value="UniProtKB-UniRule"/>
</dbReference>
<dbReference type="InterPro" id="IPR032442">
    <property type="entry name" value="CTU1_C"/>
</dbReference>
<evidence type="ECO:0000256" key="4">
    <source>
        <dbReference type="ARBA" id="ARBA00022694"/>
    </source>
</evidence>
<dbReference type="AlphaFoldDB" id="A0A0N4V335"/>
<dbReference type="CDD" id="cd01713">
    <property type="entry name" value="CTU1-like"/>
    <property type="match status" value="1"/>
</dbReference>
<dbReference type="EC" id="2.7.7.-" evidence="7"/>
<keyword evidence="2 7" id="KW-0820">tRNA-binding</keyword>
<gene>
    <name evidence="11" type="ORF">EVEC_LOCUS4153</name>
</gene>
<accession>A0A0N4V335</accession>
<dbReference type="InterPro" id="IPR014729">
    <property type="entry name" value="Rossmann-like_a/b/a_fold"/>
</dbReference>
<evidence type="ECO:0000256" key="8">
    <source>
        <dbReference type="PIRSR" id="PIRSR004976-51"/>
    </source>
</evidence>
<feature type="domain" description="Cytoplasmic tRNA 2-thiolation protein 1 C-terminal" evidence="10">
    <location>
        <begin position="276"/>
        <end position="302"/>
    </location>
</feature>
<proteinExistence type="inferred from homology"/>
<dbReference type="GO" id="GO:0002143">
    <property type="term" value="P:tRNA wobble position uridine thiolation"/>
    <property type="evidence" value="ECO:0007669"/>
    <property type="project" value="TreeGrafter"/>
</dbReference>
<evidence type="ECO:0000313" key="13">
    <source>
        <dbReference type="WBParaSite" id="EVEC_0000444501-mRNA-1"/>
    </source>
</evidence>
<dbReference type="UniPathway" id="UPA00988"/>
<sequence length="343" mass="38247">MVRCYFCSGEAATKRCKDGSLVCKDCFLSSFEAEVHETIVSDKLLEKGDTIAIGVSGGKDSTVLAYILKELNEKYDYGVKLVLVAIDEGIKGYRDDSLKAVESNRKDYELLLKILSYKDLFGWTMDEIVAKVGSKNNCTFCGVFRRQALERGATIVGANKLATGHNADDVAETVLLNMLRGDIARLQRSSVSFSIPLPRIKPLKRSFEKEIVMYARYKKLTYFSTECVYAPNSYRAYVRDYVKELGRIRPQAILDIIYSGDNIALRKEVILPAMNSCEKCGSPSSLKLCKACLLILGLNSNDNTLGIRKKKKEWKDKVSDATNSACSTLRCSCAGDEKISEQF</sequence>
<dbReference type="GO" id="GO:0005524">
    <property type="term" value="F:ATP binding"/>
    <property type="evidence" value="ECO:0007669"/>
    <property type="project" value="UniProtKB-KW"/>
</dbReference>
<dbReference type="FunFam" id="3.40.50.620:FF:000132">
    <property type="entry name" value="Cytoplasmic tRNA 2-thiolation protein 1"/>
    <property type="match status" value="1"/>
</dbReference>
<name>A0A0N4V335_ENTVE</name>
<dbReference type="Pfam" id="PF01171">
    <property type="entry name" value="ATP_bind_3"/>
    <property type="match status" value="1"/>
</dbReference>
<organism evidence="13">
    <name type="scientific">Enterobius vermicularis</name>
    <name type="common">Human pinworm</name>
    <dbReference type="NCBI Taxonomy" id="51028"/>
    <lineage>
        <taxon>Eukaryota</taxon>
        <taxon>Metazoa</taxon>
        <taxon>Ecdysozoa</taxon>
        <taxon>Nematoda</taxon>
        <taxon>Chromadorea</taxon>
        <taxon>Rhabditida</taxon>
        <taxon>Spirurina</taxon>
        <taxon>Oxyuridomorpha</taxon>
        <taxon>Oxyuroidea</taxon>
        <taxon>Oxyuridae</taxon>
        <taxon>Enterobius</taxon>
    </lineage>
</organism>
<feature type="binding site" evidence="8">
    <location>
        <begin position="54"/>
        <end position="56"/>
    </location>
    <ligand>
        <name>ATP</name>
        <dbReference type="ChEBI" id="CHEBI:30616"/>
    </ligand>
</feature>
<keyword evidence="12" id="KW-1185">Reference proteome</keyword>
<feature type="binding site" evidence="8">
    <location>
        <position position="169"/>
    </location>
    <ligand>
        <name>ATP</name>
        <dbReference type="ChEBI" id="CHEBI:30616"/>
    </ligand>
</feature>
<evidence type="ECO:0000256" key="3">
    <source>
        <dbReference type="ARBA" id="ARBA00022679"/>
    </source>
</evidence>
<keyword evidence="5 7" id="KW-0694">RNA-binding</keyword>
<protein>
    <recommendedName>
        <fullName evidence="7">Cytoplasmic tRNA 2-thiolation protein 1</fullName>
        <ecNumber evidence="7">2.7.7.-</ecNumber>
    </recommendedName>
    <alternativeName>
        <fullName evidence="7">Cytoplasmic tRNA adenylyltransferase 1</fullName>
    </alternativeName>
</protein>
<feature type="binding site" evidence="8">
    <location>
        <position position="86"/>
    </location>
    <ligand>
        <name>ATP</name>
        <dbReference type="ChEBI" id="CHEBI:30616"/>
    </ligand>
</feature>